<evidence type="ECO:0000256" key="9">
    <source>
        <dbReference type="SAM" id="SignalP"/>
    </source>
</evidence>
<keyword evidence="7 11" id="KW-0482">Metalloprotease</keyword>
<keyword evidence="12" id="KW-1185">Reference proteome</keyword>
<dbReference type="GO" id="GO:0046872">
    <property type="term" value="F:metal ion binding"/>
    <property type="evidence" value="ECO:0007669"/>
    <property type="project" value="UniProtKB-KW"/>
</dbReference>
<dbReference type="Pfam" id="PF05572">
    <property type="entry name" value="Peptidase_M43"/>
    <property type="match status" value="1"/>
</dbReference>
<comment type="similarity">
    <text evidence="1">Belongs to the peptidase M43B family.</text>
</comment>
<accession>A0A919UQN2</accession>
<organism evidence="11 12">
    <name type="scientific">Acrocarpospora phusangensis</name>
    <dbReference type="NCBI Taxonomy" id="1070424"/>
    <lineage>
        <taxon>Bacteria</taxon>
        <taxon>Bacillati</taxon>
        <taxon>Actinomycetota</taxon>
        <taxon>Actinomycetes</taxon>
        <taxon>Streptosporangiales</taxon>
        <taxon>Streptosporangiaceae</taxon>
        <taxon>Acrocarpospora</taxon>
    </lineage>
</organism>
<name>A0A919UQN2_9ACTN</name>
<proteinExistence type="inferred from homology"/>
<gene>
    <name evidence="11" type="ORF">Aph01nite_53570</name>
</gene>
<feature type="signal peptide" evidence="9">
    <location>
        <begin position="1"/>
        <end position="25"/>
    </location>
</feature>
<evidence type="ECO:0000313" key="12">
    <source>
        <dbReference type="Proteomes" id="UP000640052"/>
    </source>
</evidence>
<keyword evidence="3" id="KW-0479">Metal-binding</keyword>
<evidence type="ECO:0000256" key="7">
    <source>
        <dbReference type="ARBA" id="ARBA00023049"/>
    </source>
</evidence>
<protein>
    <submittedName>
        <fullName evidence="11">Zinc metalloprotease</fullName>
    </submittedName>
</protein>
<feature type="domain" description="Peptidase M43 pregnancy-associated plasma-A" evidence="10">
    <location>
        <begin position="198"/>
        <end position="279"/>
    </location>
</feature>
<sequence length="288" mass="31388">MARRTLAVSLACLFTLGVVPGPAAADRECRASAGRSGRGVEPDPAEIARVNEYVKGRLANRMVVTAITVPLWVHALTDGARGASDAAIKNQVATLNSAYGGQLGGVDTGIRFELRGITRTRNREWFRDPLGHEDAMKTGLRRGSRDTLNLYVGQLSELVLGYSTYPHWYKNSPRLDGVVIDWRSLPGGALRDYDRGFTGVHEIGHWLGLLHTFENGCEAAGDSVADTPAQGLPTDGCPEDKDTCPAIPGTDPVHNFMDYSHDRCMSEFTAGQAARMKEMWTAYRLPKT</sequence>
<evidence type="ECO:0000256" key="6">
    <source>
        <dbReference type="ARBA" id="ARBA00022833"/>
    </source>
</evidence>
<keyword evidence="5" id="KW-0378">Hydrolase</keyword>
<keyword evidence="8" id="KW-1015">Disulfide bond</keyword>
<evidence type="ECO:0000256" key="2">
    <source>
        <dbReference type="ARBA" id="ARBA00022670"/>
    </source>
</evidence>
<dbReference type="AlphaFoldDB" id="A0A919UQN2"/>
<dbReference type="Gene3D" id="3.40.390.10">
    <property type="entry name" value="Collagenase (Catalytic Domain)"/>
    <property type="match status" value="1"/>
</dbReference>
<feature type="chain" id="PRO_5037644383" evidence="9">
    <location>
        <begin position="26"/>
        <end position="288"/>
    </location>
</feature>
<evidence type="ECO:0000256" key="8">
    <source>
        <dbReference type="ARBA" id="ARBA00023157"/>
    </source>
</evidence>
<reference evidence="11" key="1">
    <citation type="submission" date="2021-01" db="EMBL/GenBank/DDBJ databases">
        <title>Whole genome shotgun sequence of Acrocarpospora phusangensis NBRC 108782.</title>
        <authorList>
            <person name="Komaki H."/>
            <person name="Tamura T."/>
        </authorList>
    </citation>
    <scope>NUCLEOTIDE SEQUENCE</scope>
    <source>
        <strain evidence="11">NBRC 108782</strain>
    </source>
</reference>
<keyword evidence="4 9" id="KW-0732">Signal</keyword>
<evidence type="ECO:0000259" key="10">
    <source>
        <dbReference type="Pfam" id="PF05572"/>
    </source>
</evidence>
<dbReference type="EMBL" id="BOOA01000049">
    <property type="protein sequence ID" value="GIH27047.1"/>
    <property type="molecule type" value="Genomic_DNA"/>
</dbReference>
<dbReference type="SUPFAM" id="SSF55486">
    <property type="entry name" value="Metalloproteases ('zincins'), catalytic domain"/>
    <property type="match status" value="1"/>
</dbReference>
<dbReference type="GO" id="GO:0006508">
    <property type="term" value="P:proteolysis"/>
    <property type="evidence" value="ECO:0007669"/>
    <property type="project" value="UniProtKB-KW"/>
</dbReference>
<dbReference type="InterPro" id="IPR024079">
    <property type="entry name" value="MetalloPept_cat_dom_sf"/>
</dbReference>
<dbReference type="InterPro" id="IPR008754">
    <property type="entry name" value="Peptidase_M43"/>
</dbReference>
<comment type="caution">
    <text evidence="11">The sequence shown here is derived from an EMBL/GenBank/DDBJ whole genome shotgun (WGS) entry which is preliminary data.</text>
</comment>
<keyword evidence="2" id="KW-0645">Protease</keyword>
<evidence type="ECO:0000256" key="1">
    <source>
        <dbReference type="ARBA" id="ARBA00008721"/>
    </source>
</evidence>
<dbReference type="PANTHER" id="PTHR47466:SF1">
    <property type="entry name" value="METALLOPROTEASE MEP1 (AFU_ORTHOLOGUE AFUA_1G07730)-RELATED"/>
    <property type="match status" value="1"/>
</dbReference>
<evidence type="ECO:0000256" key="3">
    <source>
        <dbReference type="ARBA" id="ARBA00022723"/>
    </source>
</evidence>
<dbReference type="Proteomes" id="UP000640052">
    <property type="component" value="Unassembled WGS sequence"/>
</dbReference>
<evidence type="ECO:0000313" key="11">
    <source>
        <dbReference type="EMBL" id="GIH27047.1"/>
    </source>
</evidence>
<dbReference type="PANTHER" id="PTHR47466">
    <property type="match status" value="1"/>
</dbReference>
<dbReference type="GO" id="GO:0008237">
    <property type="term" value="F:metallopeptidase activity"/>
    <property type="evidence" value="ECO:0007669"/>
    <property type="project" value="UniProtKB-KW"/>
</dbReference>
<dbReference type="CDD" id="cd04275">
    <property type="entry name" value="ZnMc_pappalysin_like"/>
    <property type="match status" value="1"/>
</dbReference>
<evidence type="ECO:0000256" key="5">
    <source>
        <dbReference type="ARBA" id="ARBA00022801"/>
    </source>
</evidence>
<keyword evidence="6" id="KW-0862">Zinc</keyword>
<evidence type="ECO:0000256" key="4">
    <source>
        <dbReference type="ARBA" id="ARBA00022729"/>
    </source>
</evidence>